<feature type="region of interest" description="Disordered" evidence="5">
    <location>
        <begin position="1"/>
        <end position="50"/>
    </location>
</feature>
<dbReference type="PANTHER" id="PTHR10159:SF519">
    <property type="entry name" value="DUAL SPECIFICITY PROTEIN PHOSPHATASE MPK3"/>
    <property type="match status" value="1"/>
</dbReference>
<feature type="compositionally biased region" description="Basic and acidic residues" evidence="5">
    <location>
        <begin position="282"/>
        <end position="293"/>
    </location>
</feature>
<dbReference type="InterPro" id="IPR020422">
    <property type="entry name" value="TYR_PHOSPHATASE_DUAL_dom"/>
</dbReference>
<feature type="domain" description="Tyrosine-protein phosphatase" evidence="6">
    <location>
        <begin position="55"/>
        <end position="237"/>
    </location>
</feature>
<evidence type="ECO:0000313" key="8">
    <source>
        <dbReference type="EMBL" id="KAK7740554.1"/>
    </source>
</evidence>
<dbReference type="GO" id="GO:0017017">
    <property type="term" value="F:MAP kinase tyrosine/serine/threonine phosphatase activity"/>
    <property type="evidence" value="ECO:0007669"/>
    <property type="project" value="TreeGrafter"/>
</dbReference>
<feature type="compositionally biased region" description="Basic and acidic residues" evidence="5">
    <location>
        <begin position="36"/>
        <end position="48"/>
    </location>
</feature>
<feature type="region of interest" description="Disordered" evidence="5">
    <location>
        <begin position="238"/>
        <end position="426"/>
    </location>
</feature>
<protein>
    <recommendedName>
        <fullName evidence="2">protein-tyrosine-phosphatase</fullName>
        <ecNumber evidence="2">3.1.3.48</ecNumber>
    </recommendedName>
</protein>
<evidence type="ECO:0000256" key="4">
    <source>
        <dbReference type="ARBA" id="ARBA00022912"/>
    </source>
</evidence>
<proteinExistence type="inferred from homology"/>
<evidence type="ECO:0000256" key="1">
    <source>
        <dbReference type="ARBA" id="ARBA00008601"/>
    </source>
</evidence>
<dbReference type="Pfam" id="PF00782">
    <property type="entry name" value="DSPc"/>
    <property type="match status" value="1"/>
</dbReference>
<keyword evidence="3" id="KW-0378">Hydrolase</keyword>
<organism evidence="8 9">
    <name type="scientific">Cytospora paraplurivora</name>
    <dbReference type="NCBI Taxonomy" id="2898453"/>
    <lineage>
        <taxon>Eukaryota</taxon>
        <taxon>Fungi</taxon>
        <taxon>Dikarya</taxon>
        <taxon>Ascomycota</taxon>
        <taxon>Pezizomycotina</taxon>
        <taxon>Sordariomycetes</taxon>
        <taxon>Sordariomycetidae</taxon>
        <taxon>Diaporthales</taxon>
        <taxon>Cytosporaceae</taxon>
        <taxon>Cytospora</taxon>
    </lineage>
</organism>
<dbReference type="CDD" id="cd14521">
    <property type="entry name" value="DSP_fungal_SDP1-like"/>
    <property type="match status" value="1"/>
</dbReference>
<keyword evidence="9" id="KW-1185">Reference proteome</keyword>
<evidence type="ECO:0000256" key="2">
    <source>
        <dbReference type="ARBA" id="ARBA00013064"/>
    </source>
</evidence>
<evidence type="ECO:0000259" key="7">
    <source>
        <dbReference type="PROSITE" id="PS50056"/>
    </source>
</evidence>
<comment type="similarity">
    <text evidence="1">Belongs to the protein-tyrosine phosphatase family. Non-receptor class dual specificity subfamily.</text>
</comment>
<dbReference type="InterPro" id="IPR000340">
    <property type="entry name" value="Dual-sp_phosphatase_cat-dom"/>
</dbReference>
<dbReference type="SMART" id="SM00195">
    <property type="entry name" value="DSPc"/>
    <property type="match status" value="1"/>
</dbReference>
<dbReference type="InterPro" id="IPR016130">
    <property type="entry name" value="Tyr_Pase_AS"/>
</dbReference>
<dbReference type="GO" id="GO:0043409">
    <property type="term" value="P:negative regulation of MAPK cascade"/>
    <property type="evidence" value="ECO:0007669"/>
    <property type="project" value="TreeGrafter"/>
</dbReference>
<sequence length="522" mass="57613">MTPSKPPSCHDADDAIMEEDSPIRSQMANRALFDTEPYHEKETNEDQKAVGYPDGPIAIYGDSVYLYLEPTADEASNFDVVINVAREVANPFEAKSGQDDYMQDIPVPDTAMTNSSFATAFEYMPEDMTPTTPKAAMSPKRPEYIHIPWDHNTDISQDLMHLCETIERKTMAGKKVLVHCQQGASRSASLIIAYGLYQNPALSVNDAYYAAQSKSKWISPNMRLMYCLQDFQKEVSKRRLSPNPVYKPRSGRSPSKHRMTLSVDAIDVPKEPRTAPLPEEEGLSRDQPPEKSPLRARGHSTPDQISPGPSSAPSSLSWAQKNDESDLGRFGRFNYTERFTAPTPIEQKASFGFPSPSNSSQPFSNPPPSPGFGPSLADSFSQPPPSPGFGSHRFGGQGSFEFAPLDTGSLSRRGSHELPAPAENLSVEATLMSPRAGAVTKKPAQNSFKGLTGMRFVEVPPTPTDRFFSLREAPEERLFSPREPSFPRNSFSPFGRPRQVPDPRSPPTKGEAPIIRSIDEML</sequence>
<dbReference type="InterPro" id="IPR000387">
    <property type="entry name" value="Tyr_Pase_dom"/>
</dbReference>
<reference evidence="8 9" key="1">
    <citation type="journal article" date="2023" name="PLoS ONE">
        <title>Cytospora paraplurivora sp. nov. isolated from orchards with fruit tree decline syndrome in Ontario, Canada.</title>
        <authorList>
            <person name="Ilyukhin E."/>
            <person name="Nguyen H.D.T."/>
            <person name="Castle A.J."/>
            <person name="Ellouze W."/>
        </authorList>
    </citation>
    <scope>NUCLEOTIDE SEQUENCE [LARGE SCALE GENOMIC DNA]</scope>
    <source>
        <strain evidence="8 9">FDS-564</strain>
    </source>
</reference>
<dbReference type="GO" id="GO:0005634">
    <property type="term" value="C:nucleus"/>
    <property type="evidence" value="ECO:0007669"/>
    <property type="project" value="TreeGrafter"/>
</dbReference>
<dbReference type="SUPFAM" id="SSF52799">
    <property type="entry name" value="(Phosphotyrosine protein) phosphatases II"/>
    <property type="match status" value="1"/>
</dbReference>
<dbReference type="InterPro" id="IPR029021">
    <property type="entry name" value="Prot-tyrosine_phosphatase-like"/>
</dbReference>
<gene>
    <name evidence="8" type="primary">CPP1</name>
    <name evidence="8" type="ORF">SLS53_005398</name>
</gene>
<name>A0AAN9UCX4_9PEZI</name>
<evidence type="ECO:0000256" key="5">
    <source>
        <dbReference type="SAM" id="MobiDB-lite"/>
    </source>
</evidence>
<dbReference type="Gene3D" id="3.90.190.10">
    <property type="entry name" value="Protein tyrosine phosphatase superfamily"/>
    <property type="match status" value="1"/>
</dbReference>
<dbReference type="PROSITE" id="PS50056">
    <property type="entry name" value="TYR_PHOSPHATASE_2"/>
    <property type="match status" value="1"/>
</dbReference>
<feature type="region of interest" description="Disordered" evidence="5">
    <location>
        <begin position="474"/>
        <end position="522"/>
    </location>
</feature>
<dbReference type="GO" id="GO:0008330">
    <property type="term" value="F:protein tyrosine/threonine phosphatase activity"/>
    <property type="evidence" value="ECO:0007669"/>
    <property type="project" value="TreeGrafter"/>
</dbReference>
<dbReference type="PROSITE" id="PS50054">
    <property type="entry name" value="TYR_PHOSPHATASE_DUAL"/>
    <property type="match status" value="1"/>
</dbReference>
<dbReference type="PANTHER" id="PTHR10159">
    <property type="entry name" value="DUAL SPECIFICITY PROTEIN PHOSPHATASE"/>
    <property type="match status" value="1"/>
</dbReference>
<dbReference type="AlphaFoldDB" id="A0AAN9UCX4"/>
<feature type="compositionally biased region" description="Low complexity" evidence="5">
    <location>
        <begin position="306"/>
        <end position="317"/>
    </location>
</feature>
<dbReference type="EC" id="3.1.3.48" evidence="2"/>
<dbReference type="Proteomes" id="UP001320245">
    <property type="component" value="Unassembled WGS sequence"/>
</dbReference>
<evidence type="ECO:0000256" key="3">
    <source>
        <dbReference type="ARBA" id="ARBA00022801"/>
    </source>
</evidence>
<comment type="caution">
    <text evidence="8">The sequence shown here is derived from an EMBL/GenBank/DDBJ whole genome shotgun (WGS) entry which is preliminary data.</text>
</comment>
<feature type="compositionally biased region" description="Low complexity" evidence="5">
    <location>
        <begin position="372"/>
        <end position="381"/>
    </location>
</feature>
<dbReference type="EMBL" id="JAJSPL020000020">
    <property type="protein sequence ID" value="KAK7740554.1"/>
    <property type="molecule type" value="Genomic_DNA"/>
</dbReference>
<feature type="compositionally biased region" description="Low complexity" evidence="5">
    <location>
        <begin position="350"/>
        <end position="363"/>
    </location>
</feature>
<dbReference type="PROSITE" id="PS00383">
    <property type="entry name" value="TYR_PHOSPHATASE_1"/>
    <property type="match status" value="1"/>
</dbReference>
<feature type="domain" description="Tyrosine specific protein phosphatases" evidence="7">
    <location>
        <begin position="157"/>
        <end position="214"/>
    </location>
</feature>
<dbReference type="GO" id="GO:0033550">
    <property type="term" value="F:MAP kinase tyrosine phosphatase activity"/>
    <property type="evidence" value="ECO:0007669"/>
    <property type="project" value="TreeGrafter"/>
</dbReference>
<dbReference type="GO" id="GO:0005829">
    <property type="term" value="C:cytosol"/>
    <property type="evidence" value="ECO:0007669"/>
    <property type="project" value="TreeGrafter"/>
</dbReference>
<evidence type="ECO:0000313" key="9">
    <source>
        <dbReference type="Proteomes" id="UP001320245"/>
    </source>
</evidence>
<accession>A0AAN9UCX4</accession>
<keyword evidence="4" id="KW-0904">Protein phosphatase</keyword>
<evidence type="ECO:0000259" key="6">
    <source>
        <dbReference type="PROSITE" id="PS50054"/>
    </source>
</evidence>